<dbReference type="AlphaFoldDB" id="A0A7W5UZ69"/>
<organism evidence="2 3">
    <name type="scientific">Nonomuraea dietziae</name>
    <dbReference type="NCBI Taxonomy" id="65515"/>
    <lineage>
        <taxon>Bacteria</taxon>
        <taxon>Bacillati</taxon>
        <taxon>Actinomycetota</taxon>
        <taxon>Actinomycetes</taxon>
        <taxon>Streptosporangiales</taxon>
        <taxon>Streptosporangiaceae</taxon>
        <taxon>Nonomuraea</taxon>
    </lineage>
</organism>
<reference evidence="2 3" key="1">
    <citation type="submission" date="2020-08" db="EMBL/GenBank/DDBJ databases">
        <title>Sequencing the genomes of 1000 actinobacteria strains.</title>
        <authorList>
            <person name="Klenk H.-P."/>
        </authorList>
    </citation>
    <scope>NUCLEOTIDE SEQUENCE [LARGE SCALE GENOMIC DNA]</scope>
    <source>
        <strain evidence="2 3">DSM 44320</strain>
    </source>
</reference>
<comment type="caution">
    <text evidence="2">The sequence shown here is derived from an EMBL/GenBank/DDBJ whole genome shotgun (WGS) entry which is preliminary data.</text>
</comment>
<gene>
    <name evidence="2" type="ORF">FHR33_003267</name>
</gene>
<evidence type="ECO:0000313" key="2">
    <source>
        <dbReference type="EMBL" id="MBB3727407.1"/>
    </source>
</evidence>
<dbReference type="Proteomes" id="UP000579945">
    <property type="component" value="Unassembled WGS sequence"/>
</dbReference>
<keyword evidence="3" id="KW-1185">Reference proteome</keyword>
<feature type="compositionally biased region" description="Polar residues" evidence="1">
    <location>
        <begin position="158"/>
        <end position="172"/>
    </location>
</feature>
<name>A0A7W5UZ69_9ACTN</name>
<sequence length="289" mass="31235">MRREVRDLLLVRPAMSVRHLHALWRITGETDEVVPELLKLSASPAQGTAADADNPQALIALAEIAIADPAVADLVSDRLRSAMHRTRQLGHERTLALAPVLWKLSGRAEEIVPALLALVDRLTEPSGWLPPRGWSRSCCSRRSRLRIPTASLRPCTASELSSTPTNAPSPTGTGAPRPDGTGVLLRTTTRCARQSVRCSTPPPGGEPPRQVAVTSARHQGCFPAWRASLPTPGGPRRSVIRQVAVYGRRRAGQLPTRRCLADRSRSVLDQLFAGRSGFSSVQPVFVTAS</sequence>
<evidence type="ECO:0000313" key="3">
    <source>
        <dbReference type="Proteomes" id="UP000579945"/>
    </source>
</evidence>
<evidence type="ECO:0000256" key="1">
    <source>
        <dbReference type="SAM" id="MobiDB-lite"/>
    </source>
</evidence>
<proteinExistence type="predicted"/>
<protein>
    <submittedName>
        <fullName evidence="2">Uncharacterized protein</fullName>
    </submittedName>
</protein>
<accession>A0A7W5UZ69</accession>
<dbReference type="EMBL" id="JACIBV010000001">
    <property type="protein sequence ID" value="MBB3727407.1"/>
    <property type="molecule type" value="Genomic_DNA"/>
</dbReference>
<feature type="region of interest" description="Disordered" evidence="1">
    <location>
        <begin position="155"/>
        <end position="182"/>
    </location>
</feature>